<dbReference type="EMBL" id="CAKMRJ010000001">
    <property type="protein sequence ID" value="CAH1415547.1"/>
    <property type="molecule type" value="Genomic_DNA"/>
</dbReference>
<keyword evidence="1" id="KW-0472">Membrane</keyword>
<evidence type="ECO:0000313" key="4">
    <source>
        <dbReference type="Proteomes" id="UP001157418"/>
    </source>
</evidence>
<dbReference type="Gene3D" id="3.40.525.10">
    <property type="entry name" value="CRAL-TRIO lipid binding domain"/>
    <property type="match status" value="1"/>
</dbReference>
<dbReference type="GO" id="GO:0008289">
    <property type="term" value="F:lipid binding"/>
    <property type="evidence" value="ECO:0007669"/>
    <property type="project" value="InterPro"/>
</dbReference>
<feature type="domain" description="C2" evidence="2">
    <location>
        <begin position="1"/>
        <end position="108"/>
    </location>
</feature>
<comment type="caution">
    <text evidence="3">The sequence shown here is derived from an EMBL/GenBank/DDBJ whole genome shotgun (WGS) entry which is preliminary data.</text>
</comment>
<dbReference type="AlphaFoldDB" id="A0AAU9LPR7"/>
<sequence length="137" mass="15991">MVILEVNLIQAQSLTNKDLIDKSDPFVKLYTCNLHSMMQINKVIVFINVPWWYLAFYTMMSPFITERTKSKSVFASPTRTSKTLFISEFTIDDPVAVVTVNPCTKQTMEIIINYPVQRRSLGERNWKIEIHKVLHFC</sequence>
<dbReference type="CDD" id="cd00030">
    <property type="entry name" value="C2"/>
    <property type="match status" value="1"/>
</dbReference>
<dbReference type="SUPFAM" id="SSF49562">
    <property type="entry name" value="C2 domain (Calcium/lipid-binding domain, CaLB)"/>
    <property type="match status" value="1"/>
</dbReference>
<name>A0AAU9LPR7_9ASTR</name>
<feature type="transmembrane region" description="Helical" evidence="1">
    <location>
        <begin position="43"/>
        <end position="64"/>
    </location>
</feature>
<evidence type="ECO:0000259" key="2">
    <source>
        <dbReference type="PROSITE" id="PS50004"/>
    </source>
</evidence>
<evidence type="ECO:0000256" key="1">
    <source>
        <dbReference type="SAM" id="Phobius"/>
    </source>
</evidence>
<dbReference type="Pfam" id="PF00650">
    <property type="entry name" value="CRAL_TRIO"/>
    <property type="match status" value="1"/>
</dbReference>
<keyword evidence="1" id="KW-0812">Transmembrane</keyword>
<dbReference type="Proteomes" id="UP001157418">
    <property type="component" value="Unassembled WGS sequence"/>
</dbReference>
<keyword evidence="1" id="KW-1133">Transmembrane helix</keyword>
<dbReference type="InterPro" id="IPR035892">
    <property type="entry name" value="C2_domain_sf"/>
</dbReference>
<dbReference type="InterPro" id="IPR000008">
    <property type="entry name" value="C2_dom"/>
</dbReference>
<reference evidence="3 4" key="1">
    <citation type="submission" date="2022-01" db="EMBL/GenBank/DDBJ databases">
        <authorList>
            <person name="Xiong W."/>
            <person name="Schranz E."/>
        </authorList>
    </citation>
    <scope>NUCLEOTIDE SEQUENCE [LARGE SCALE GENOMIC DNA]</scope>
</reference>
<dbReference type="InterPro" id="IPR044834">
    <property type="entry name" value="PATL"/>
</dbReference>
<dbReference type="InterPro" id="IPR036865">
    <property type="entry name" value="CRAL-TRIO_dom_sf"/>
</dbReference>
<dbReference type="SUPFAM" id="SSF52087">
    <property type="entry name" value="CRAL/TRIO domain"/>
    <property type="match status" value="1"/>
</dbReference>
<dbReference type="PANTHER" id="PTHR45932:SF6">
    <property type="entry name" value="PATELLIN-3"/>
    <property type="match status" value="1"/>
</dbReference>
<protein>
    <recommendedName>
        <fullName evidence="2">C2 domain-containing protein</fullName>
    </recommendedName>
</protein>
<gene>
    <name evidence="3" type="ORF">LVIROSA_LOCUS3385</name>
</gene>
<accession>A0AAU9LPR7</accession>
<evidence type="ECO:0000313" key="3">
    <source>
        <dbReference type="EMBL" id="CAH1415547.1"/>
    </source>
</evidence>
<organism evidence="3 4">
    <name type="scientific">Lactuca virosa</name>
    <dbReference type="NCBI Taxonomy" id="75947"/>
    <lineage>
        <taxon>Eukaryota</taxon>
        <taxon>Viridiplantae</taxon>
        <taxon>Streptophyta</taxon>
        <taxon>Embryophyta</taxon>
        <taxon>Tracheophyta</taxon>
        <taxon>Spermatophyta</taxon>
        <taxon>Magnoliopsida</taxon>
        <taxon>eudicotyledons</taxon>
        <taxon>Gunneridae</taxon>
        <taxon>Pentapetalae</taxon>
        <taxon>asterids</taxon>
        <taxon>campanulids</taxon>
        <taxon>Asterales</taxon>
        <taxon>Asteraceae</taxon>
        <taxon>Cichorioideae</taxon>
        <taxon>Cichorieae</taxon>
        <taxon>Lactucinae</taxon>
        <taxon>Lactuca</taxon>
    </lineage>
</organism>
<dbReference type="InterPro" id="IPR001251">
    <property type="entry name" value="CRAL-TRIO_dom"/>
</dbReference>
<dbReference type="PANTHER" id="PTHR45932">
    <property type="entry name" value="PATELLIN-1"/>
    <property type="match status" value="1"/>
</dbReference>
<dbReference type="PROSITE" id="PS50004">
    <property type="entry name" value="C2"/>
    <property type="match status" value="1"/>
</dbReference>
<proteinExistence type="predicted"/>
<keyword evidence="4" id="KW-1185">Reference proteome</keyword>